<dbReference type="Pfam" id="PF11296">
    <property type="entry name" value="DUF3097_C"/>
    <property type="match status" value="1"/>
</dbReference>
<evidence type="ECO:0000256" key="1">
    <source>
        <dbReference type="SAM" id="MobiDB-lite"/>
    </source>
</evidence>
<feature type="compositionally biased region" description="Low complexity" evidence="1">
    <location>
        <begin position="24"/>
        <end position="36"/>
    </location>
</feature>
<feature type="domain" description="DUF3097" evidence="3">
    <location>
        <begin position="74"/>
        <end position="137"/>
    </location>
</feature>
<evidence type="ECO:0000313" key="5">
    <source>
        <dbReference type="Proteomes" id="UP000198716"/>
    </source>
</evidence>
<feature type="domain" description="DUF3097" evidence="2">
    <location>
        <begin position="167"/>
        <end position="323"/>
    </location>
</feature>
<evidence type="ECO:0000259" key="2">
    <source>
        <dbReference type="Pfam" id="PF11296"/>
    </source>
</evidence>
<dbReference type="InterPro" id="IPR053883">
    <property type="entry name" value="DUF3097_N"/>
</dbReference>
<proteinExistence type="predicted"/>
<reference evidence="5" key="1">
    <citation type="submission" date="2016-10" db="EMBL/GenBank/DDBJ databases">
        <authorList>
            <person name="Varghese N."/>
            <person name="Submissions S."/>
        </authorList>
    </citation>
    <scope>NUCLEOTIDE SEQUENCE [LARGE SCALE GENOMIC DNA]</scope>
    <source>
        <strain evidence="5">DSM 45004</strain>
    </source>
</reference>
<protein>
    <recommendedName>
        <fullName evidence="6">DUF3097 domain-containing protein</fullName>
    </recommendedName>
</protein>
<dbReference type="Pfam" id="PF22845">
    <property type="entry name" value="DUF3097_N"/>
    <property type="match status" value="1"/>
</dbReference>
<evidence type="ECO:0000313" key="4">
    <source>
        <dbReference type="EMBL" id="SFE01514.1"/>
    </source>
</evidence>
<accession>A0A1I1X241</accession>
<dbReference type="Proteomes" id="UP000198716">
    <property type="component" value="Unassembled WGS sequence"/>
</dbReference>
<dbReference type="EMBL" id="FOMZ01000006">
    <property type="protein sequence ID" value="SFE01514.1"/>
    <property type="molecule type" value="Genomic_DNA"/>
</dbReference>
<feature type="region of interest" description="Disordered" evidence="1">
    <location>
        <begin position="19"/>
        <end position="38"/>
    </location>
</feature>
<evidence type="ECO:0000259" key="3">
    <source>
        <dbReference type="Pfam" id="PF22845"/>
    </source>
</evidence>
<sequence length="327" mass="35955">MSTDDTDVTVIAANGWDLRRAPREPNSAANRAAPRPGTVTVGPWPGRLIVVRSIDYGRDVLTGTARRRRDSPPELPAEPGTVVEDAAGEFCGAIVRLERGEFTKHNVILENRHGRQRAFPMRTGGFRHEGTPVTLVPVPSTAGRVSRRSASGSVAVSDAPARTARASRIWVEGLHDAELLERVWGHDLRVAGVVVEPLHGLDDLQHHVTEFSPGPERRLGVLVDHFVTGSKETRIAERVSGDDVLVTGHPYVDVWQAVCPATVGITEWPDIDRRQDWKTGVCRELGWTDPSEGWRRILDAVGDFRDLRAPLLGAVERLVDFVTLAEE</sequence>
<keyword evidence="5" id="KW-1185">Reference proteome</keyword>
<dbReference type="InterPro" id="IPR021447">
    <property type="entry name" value="DUF3097_C"/>
</dbReference>
<organism evidence="4 5">
    <name type="scientific">Actinopolyspora alba</name>
    <dbReference type="NCBI Taxonomy" id="673379"/>
    <lineage>
        <taxon>Bacteria</taxon>
        <taxon>Bacillati</taxon>
        <taxon>Actinomycetota</taxon>
        <taxon>Actinomycetes</taxon>
        <taxon>Actinopolysporales</taxon>
        <taxon>Actinopolysporaceae</taxon>
        <taxon>Actinopolyspora</taxon>
        <taxon>Actinopolyspora alba group</taxon>
    </lineage>
</organism>
<name>A0A1I1X241_9ACTN</name>
<dbReference type="AlphaFoldDB" id="A0A1I1X241"/>
<evidence type="ECO:0008006" key="6">
    <source>
        <dbReference type="Google" id="ProtNLM"/>
    </source>
</evidence>
<gene>
    <name evidence="4" type="ORF">SAMN04487819_106261</name>
</gene>